<dbReference type="FunFam" id="3.40.309.10:FF:000004">
    <property type="entry name" value="Succinate-semialdehyde dehydrogenase I"/>
    <property type="match status" value="1"/>
</dbReference>
<comment type="caution">
    <text evidence="10">The sequence shown here is derived from an EMBL/GenBank/DDBJ whole genome shotgun (WGS) entry which is preliminary data.</text>
</comment>
<evidence type="ECO:0000256" key="7">
    <source>
        <dbReference type="PROSITE-ProRule" id="PRU10007"/>
    </source>
</evidence>
<dbReference type="GO" id="GO:0009450">
    <property type="term" value="P:gamma-aminobutyric acid catabolic process"/>
    <property type="evidence" value="ECO:0007669"/>
    <property type="project" value="TreeGrafter"/>
</dbReference>
<dbReference type="SUPFAM" id="SSF53720">
    <property type="entry name" value="ALDH-like"/>
    <property type="match status" value="1"/>
</dbReference>
<dbReference type="PANTHER" id="PTHR43353">
    <property type="entry name" value="SUCCINATE-SEMIALDEHYDE DEHYDROGENASE, MITOCHONDRIAL"/>
    <property type="match status" value="1"/>
</dbReference>
<proteinExistence type="inferred from homology"/>
<dbReference type="InterPro" id="IPR016161">
    <property type="entry name" value="Ald_DH/histidinol_DH"/>
</dbReference>
<dbReference type="FunFam" id="3.40.605.10:FF:000005">
    <property type="entry name" value="Succinate-semialdehyde dehydrogenase I"/>
    <property type="match status" value="1"/>
</dbReference>
<evidence type="ECO:0000256" key="1">
    <source>
        <dbReference type="ARBA" id="ARBA00005176"/>
    </source>
</evidence>
<comment type="catalytic activity">
    <reaction evidence="5">
        <text>succinate semialdehyde + NAD(+) + H2O = succinate + NADH + 2 H(+)</text>
        <dbReference type="Rhea" id="RHEA:13217"/>
        <dbReference type="ChEBI" id="CHEBI:15377"/>
        <dbReference type="ChEBI" id="CHEBI:15378"/>
        <dbReference type="ChEBI" id="CHEBI:30031"/>
        <dbReference type="ChEBI" id="CHEBI:57540"/>
        <dbReference type="ChEBI" id="CHEBI:57706"/>
        <dbReference type="ChEBI" id="CHEBI:57945"/>
        <dbReference type="EC" id="1.2.1.16"/>
    </reaction>
</comment>
<dbReference type="GO" id="GO:0005737">
    <property type="term" value="C:cytoplasm"/>
    <property type="evidence" value="ECO:0007669"/>
    <property type="project" value="TreeGrafter"/>
</dbReference>
<keyword evidence="3 8" id="KW-0560">Oxidoreductase</keyword>
<evidence type="ECO:0000313" key="11">
    <source>
        <dbReference type="Proteomes" id="UP000279236"/>
    </source>
</evidence>
<dbReference type="Proteomes" id="UP000279236">
    <property type="component" value="Unassembled WGS sequence"/>
</dbReference>
<dbReference type="PANTHER" id="PTHR43353:SF10">
    <property type="entry name" value="SUCCINATE-SEMIALDEHYDE DEHYDROGENASE (NADP+)"/>
    <property type="match status" value="1"/>
</dbReference>
<dbReference type="OrthoDB" id="310895at2759"/>
<evidence type="ECO:0000256" key="4">
    <source>
        <dbReference type="ARBA" id="ARBA00050387"/>
    </source>
</evidence>
<evidence type="ECO:0000259" key="9">
    <source>
        <dbReference type="Pfam" id="PF00171"/>
    </source>
</evidence>
<dbReference type="EC" id="1.2.1.16" evidence="6"/>
<dbReference type="GeneID" id="39586615"/>
<dbReference type="Gene3D" id="3.40.605.10">
    <property type="entry name" value="Aldehyde Dehydrogenase, Chain A, domain 1"/>
    <property type="match status" value="1"/>
</dbReference>
<comment type="pathway">
    <text evidence="1">Amino-acid degradation; 4-aminobutanoate degradation.</text>
</comment>
<accession>A0A427XHH6</accession>
<protein>
    <recommendedName>
        <fullName evidence="6">succinate-semialdehyde dehydrogenase [NAD(P)(+)]</fullName>
        <ecNumber evidence="6">1.2.1.16</ecNumber>
    </recommendedName>
</protein>
<evidence type="ECO:0000256" key="5">
    <source>
        <dbReference type="ARBA" id="ARBA00052698"/>
    </source>
</evidence>
<gene>
    <name evidence="10" type="primary">UGA2_1</name>
    <name evidence="10" type="ORF">EHS24_002072</name>
</gene>
<evidence type="ECO:0000256" key="2">
    <source>
        <dbReference type="ARBA" id="ARBA00009986"/>
    </source>
</evidence>
<sequence length="557" mass="59815">MRPSHLTLYNSLKSPSSRSTLARSLPPSLASSLRLLTPSRVGSATSSSPHRTLTHVRTMSNWPTNITKENPLGLDDPTLFIQSGIIDGKNVQAQNGETFEVTDPHSGKVLGTVPDMTVEDVRKAVDVAAETFKTFRNTSIMERQKMLLRLHDLLIKHDRDIARLIVWENGKAWADAYGEVLYSASYIQWFAGEAVRQYGDVVPSAIPGQRNVVIKQPIGVAALLVPWNFPAGMIARKVAPVIATGCTAVVKVPAETPYTNLALCELLKRAGVPDGVVNVITTDKNLIAIGNEMTTNKKIKKVSFTGSTRVGKLLAEQAAGTLKKLSLELGGNAPLIVFEDADIPTAVAGTIASKFRGSGQTCVCANRIYVHEDIYDEYARQLVDKVSKFKVGSGFDEGVTHGPLITDRAAAKVQEHIDDAVSKGATVLAGGSRQGNAVQPTVLGNVPQDCLLTTEETFGPLAALIKFKDEAHVLELANDTEVGLAGYFFSKDADRIWRVAEALECGMVGANTGAISQAQIPFGGWKESGYGKEGGYEGTDEYLCKKVIAIGKNIGSP</sequence>
<feature type="domain" description="Aldehyde dehydrogenase" evidence="9">
    <location>
        <begin position="93"/>
        <end position="547"/>
    </location>
</feature>
<dbReference type="RefSeq" id="XP_028473496.1">
    <property type="nucleotide sequence ID" value="XM_028617818.1"/>
</dbReference>
<reference evidence="10 11" key="1">
    <citation type="submission" date="2018-11" db="EMBL/GenBank/DDBJ databases">
        <title>Genome sequence of Apiotrichum porosum DSM 27194.</title>
        <authorList>
            <person name="Aliyu H."/>
            <person name="Gorte O."/>
            <person name="Ochsenreither K."/>
        </authorList>
    </citation>
    <scope>NUCLEOTIDE SEQUENCE [LARGE SCALE GENOMIC DNA]</scope>
    <source>
        <strain evidence="10 11">DSM 27194</strain>
    </source>
</reference>
<evidence type="ECO:0000256" key="6">
    <source>
        <dbReference type="ARBA" id="ARBA00067047"/>
    </source>
</evidence>
<evidence type="ECO:0000256" key="3">
    <source>
        <dbReference type="ARBA" id="ARBA00023002"/>
    </source>
</evidence>
<comment type="catalytic activity">
    <reaction evidence="4">
        <text>succinate semialdehyde + NADP(+) + H2O = succinate + NADPH + 2 H(+)</text>
        <dbReference type="Rhea" id="RHEA:13213"/>
        <dbReference type="ChEBI" id="CHEBI:15377"/>
        <dbReference type="ChEBI" id="CHEBI:15378"/>
        <dbReference type="ChEBI" id="CHEBI:30031"/>
        <dbReference type="ChEBI" id="CHEBI:57706"/>
        <dbReference type="ChEBI" id="CHEBI:57783"/>
        <dbReference type="ChEBI" id="CHEBI:58349"/>
        <dbReference type="EC" id="1.2.1.16"/>
    </reaction>
</comment>
<dbReference type="EMBL" id="RSCE01000012">
    <property type="protein sequence ID" value="RSH78349.1"/>
    <property type="molecule type" value="Genomic_DNA"/>
</dbReference>
<dbReference type="AlphaFoldDB" id="A0A427XHH6"/>
<name>A0A427XHH6_9TREE</name>
<dbReference type="InterPro" id="IPR015590">
    <property type="entry name" value="Aldehyde_DH_dom"/>
</dbReference>
<comment type="similarity">
    <text evidence="2 8">Belongs to the aldehyde dehydrogenase family.</text>
</comment>
<dbReference type="Pfam" id="PF00171">
    <property type="entry name" value="Aldedh"/>
    <property type="match status" value="1"/>
</dbReference>
<dbReference type="PROSITE" id="PS00687">
    <property type="entry name" value="ALDEHYDE_DEHYDR_GLU"/>
    <property type="match status" value="1"/>
</dbReference>
<evidence type="ECO:0000313" key="10">
    <source>
        <dbReference type="EMBL" id="RSH78349.1"/>
    </source>
</evidence>
<dbReference type="STRING" id="105984.A0A427XHH6"/>
<feature type="active site" evidence="7">
    <location>
        <position position="328"/>
    </location>
</feature>
<keyword evidence="11" id="KW-1185">Reference proteome</keyword>
<dbReference type="InterPro" id="IPR050740">
    <property type="entry name" value="Aldehyde_DH_Superfamily"/>
</dbReference>
<dbReference type="InterPro" id="IPR029510">
    <property type="entry name" value="Ald_DH_CS_GLU"/>
</dbReference>
<organism evidence="10 11">
    <name type="scientific">Apiotrichum porosum</name>
    <dbReference type="NCBI Taxonomy" id="105984"/>
    <lineage>
        <taxon>Eukaryota</taxon>
        <taxon>Fungi</taxon>
        <taxon>Dikarya</taxon>
        <taxon>Basidiomycota</taxon>
        <taxon>Agaricomycotina</taxon>
        <taxon>Tremellomycetes</taxon>
        <taxon>Trichosporonales</taxon>
        <taxon>Trichosporonaceae</taxon>
        <taxon>Apiotrichum</taxon>
    </lineage>
</organism>
<evidence type="ECO:0000256" key="8">
    <source>
        <dbReference type="RuleBase" id="RU003345"/>
    </source>
</evidence>
<dbReference type="InterPro" id="IPR016163">
    <property type="entry name" value="Ald_DH_C"/>
</dbReference>
<dbReference type="Gene3D" id="3.40.309.10">
    <property type="entry name" value="Aldehyde Dehydrogenase, Chain A, domain 2"/>
    <property type="match status" value="1"/>
</dbReference>
<dbReference type="CDD" id="cd07103">
    <property type="entry name" value="ALDH_F5_SSADH_GabD"/>
    <property type="match status" value="1"/>
</dbReference>
<dbReference type="GO" id="GO:0004777">
    <property type="term" value="F:succinate-semialdehyde dehydrogenase (NAD+) activity"/>
    <property type="evidence" value="ECO:0007669"/>
    <property type="project" value="TreeGrafter"/>
</dbReference>
<dbReference type="InterPro" id="IPR016162">
    <property type="entry name" value="Ald_DH_N"/>
</dbReference>